<dbReference type="AlphaFoldDB" id="A0A4W5REB8"/>
<evidence type="ECO:0000256" key="5">
    <source>
        <dbReference type="ARBA" id="ARBA00022723"/>
    </source>
</evidence>
<dbReference type="GO" id="GO:0016779">
    <property type="term" value="F:nucleotidyltransferase activity"/>
    <property type="evidence" value="ECO:0007669"/>
    <property type="project" value="UniProtKB-KW"/>
</dbReference>
<keyword evidence="11" id="KW-1185">Reference proteome</keyword>
<evidence type="ECO:0000256" key="4">
    <source>
        <dbReference type="ARBA" id="ARBA00022695"/>
    </source>
</evidence>
<dbReference type="PANTHER" id="PTHR12153:SF15">
    <property type="entry name" value="PROTEIN ADENYLYLTRANSFERASE SELO, MITOCHONDRIAL"/>
    <property type="match status" value="1"/>
</dbReference>
<evidence type="ECO:0000256" key="9">
    <source>
        <dbReference type="ARBA" id="ARBA00031547"/>
    </source>
</evidence>
<dbReference type="STRING" id="62062.ENSHHUP00000084670"/>
<evidence type="ECO:0000256" key="1">
    <source>
        <dbReference type="ARBA" id="ARBA00001946"/>
    </source>
</evidence>
<evidence type="ECO:0000256" key="7">
    <source>
        <dbReference type="ARBA" id="ARBA00022840"/>
    </source>
</evidence>
<keyword evidence="6" id="KW-0547">Nucleotide-binding</keyword>
<keyword evidence="7" id="KW-0067">ATP-binding</keyword>
<name>A0A4W5REB8_9TELE</name>
<reference evidence="10" key="2">
    <citation type="submission" date="2025-08" db="UniProtKB">
        <authorList>
            <consortium name="Ensembl"/>
        </authorList>
    </citation>
    <scope>IDENTIFICATION</scope>
</reference>
<dbReference type="PANTHER" id="PTHR12153">
    <property type="entry name" value="SELENOPROTEIN O"/>
    <property type="match status" value="1"/>
</dbReference>
<organism evidence="10 11">
    <name type="scientific">Hucho hucho</name>
    <name type="common">huchen</name>
    <dbReference type="NCBI Taxonomy" id="62062"/>
    <lineage>
        <taxon>Eukaryota</taxon>
        <taxon>Metazoa</taxon>
        <taxon>Chordata</taxon>
        <taxon>Craniata</taxon>
        <taxon>Vertebrata</taxon>
        <taxon>Euteleostomi</taxon>
        <taxon>Actinopterygii</taxon>
        <taxon>Neopterygii</taxon>
        <taxon>Teleostei</taxon>
        <taxon>Protacanthopterygii</taxon>
        <taxon>Salmoniformes</taxon>
        <taxon>Salmonidae</taxon>
        <taxon>Salmoninae</taxon>
        <taxon>Hucho</taxon>
    </lineage>
</organism>
<proteinExistence type="inferred from homology"/>
<keyword evidence="3" id="KW-0808">Transferase</keyword>
<accession>A0A4W5REB8</accession>
<dbReference type="InterPro" id="IPR003846">
    <property type="entry name" value="SelO"/>
</dbReference>
<keyword evidence="5" id="KW-0479">Metal-binding</keyword>
<sequence length="383" mass="42708">MFRPTVVSDVYGGIGACCGPISPAPFCQYWRSLFCVCMLTRKRCRLEFDNVLLKKLPLDTSEEPGPRRVEGACFSRVKPQPVVKPRFVAVSNDALLGLNAEKVLNGSRVMPGQADSSTGEFLCSEAVFALGVPTTRSGSLGTSDSKVVRDVYYSGYPTKERCSVVLRITPTFIRLVSFEIFKVADENTGWQGPSYGHDEIRRQMMDYVMLHTASLVAQWQCVGFCHGVLNTDMRILWLTLDYGPNGFMDRYSNLQYLTYCIQYHLRSTLFLTSEHSALCSCSHLRADFTNTFRCLSQIPFPTSGDGEAEEGVIKMATDLFLDHCASLEDLKAANKPSMDTHWSRGTFSLLTNYLVNNTVVGIRGVNDKMKLGSSTLRKPAPER</sequence>
<reference evidence="11" key="1">
    <citation type="submission" date="2018-06" db="EMBL/GenBank/DDBJ databases">
        <title>Genome assembly of Danube salmon.</title>
        <authorList>
            <person name="Macqueen D.J."/>
            <person name="Gundappa M.K."/>
        </authorList>
    </citation>
    <scope>NUCLEOTIDE SEQUENCE [LARGE SCALE GENOMIC DNA]</scope>
</reference>
<dbReference type="GO" id="GO:0046872">
    <property type="term" value="F:metal ion binding"/>
    <property type="evidence" value="ECO:0007669"/>
    <property type="project" value="UniProtKB-KW"/>
</dbReference>
<keyword evidence="8" id="KW-0460">Magnesium</keyword>
<dbReference type="Proteomes" id="UP000314982">
    <property type="component" value="Unassembled WGS sequence"/>
</dbReference>
<evidence type="ECO:0000313" key="11">
    <source>
        <dbReference type="Proteomes" id="UP000314982"/>
    </source>
</evidence>
<reference evidence="10" key="3">
    <citation type="submission" date="2025-09" db="UniProtKB">
        <authorList>
            <consortium name="Ensembl"/>
        </authorList>
    </citation>
    <scope>IDENTIFICATION</scope>
</reference>
<evidence type="ECO:0000256" key="2">
    <source>
        <dbReference type="ARBA" id="ARBA00009747"/>
    </source>
</evidence>
<dbReference type="Ensembl" id="ENSHHUT00000087319.1">
    <property type="protein sequence ID" value="ENSHHUP00000084670.1"/>
    <property type="gene ID" value="ENSHHUG00000049068.1"/>
</dbReference>
<evidence type="ECO:0000256" key="3">
    <source>
        <dbReference type="ARBA" id="ARBA00022679"/>
    </source>
</evidence>
<evidence type="ECO:0000256" key="6">
    <source>
        <dbReference type="ARBA" id="ARBA00022741"/>
    </source>
</evidence>
<protein>
    <recommendedName>
        <fullName evidence="9">Selenoprotein O</fullName>
    </recommendedName>
</protein>
<dbReference type="Pfam" id="PF02696">
    <property type="entry name" value="SelO"/>
    <property type="match status" value="1"/>
</dbReference>
<dbReference type="GeneTree" id="ENSGT00390000005508"/>
<dbReference type="GO" id="GO:0005524">
    <property type="term" value="F:ATP binding"/>
    <property type="evidence" value="ECO:0007669"/>
    <property type="project" value="UniProtKB-KW"/>
</dbReference>
<comment type="cofactor">
    <cofactor evidence="1">
        <name>Mg(2+)</name>
        <dbReference type="ChEBI" id="CHEBI:18420"/>
    </cofactor>
</comment>
<evidence type="ECO:0000256" key="8">
    <source>
        <dbReference type="ARBA" id="ARBA00022842"/>
    </source>
</evidence>
<keyword evidence="4" id="KW-0548">Nucleotidyltransferase</keyword>
<comment type="similarity">
    <text evidence="2">Belongs to the SELO family.</text>
</comment>
<evidence type="ECO:0000313" key="10">
    <source>
        <dbReference type="Ensembl" id="ENSHHUP00000084670.1"/>
    </source>
</evidence>